<feature type="transmembrane region" description="Helical" evidence="1">
    <location>
        <begin position="159"/>
        <end position="176"/>
    </location>
</feature>
<feature type="transmembrane region" description="Helical" evidence="1">
    <location>
        <begin position="75"/>
        <end position="94"/>
    </location>
</feature>
<accession>A0A4R5YCM1</accession>
<dbReference type="Proteomes" id="UP000295163">
    <property type="component" value="Unassembled WGS sequence"/>
</dbReference>
<evidence type="ECO:0000313" key="2">
    <source>
        <dbReference type="EMBL" id="TDL42444.1"/>
    </source>
</evidence>
<dbReference type="GeneID" id="64347923"/>
<feature type="transmembrane region" description="Helical" evidence="1">
    <location>
        <begin position="114"/>
        <end position="138"/>
    </location>
</feature>
<sequence>MILLAADALLLAVHAVHLVLRRWGAEQNIVTDFLLNTVWNGQNDRSVVEIWGYLQLATAALLLFYLSFRQIQGYAYAVWALIFLIMTADDVLEWHENIGAVFSDSRSDALVFGAPAYAVGQILFWALVAAMLGALLLLAHRRSSPATRRGSTQLMAGTVLLAVFAVGVDLISAIVMETMGRTAYAVTVYIETIGELVFMSVILIVVLRLSTQYRAGKKHSSDLDLVS</sequence>
<gene>
    <name evidence="2" type="ORF">E2R59_10890</name>
</gene>
<keyword evidence="1" id="KW-1133">Transmembrane helix</keyword>
<comment type="caution">
    <text evidence="2">The sequence shown here is derived from an EMBL/GenBank/DDBJ whole genome shotgun (WGS) entry which is preliminary data.</text>
</comment>
<feature type="transmembrane region" description="Helical" evidence="1">
    <location>
        <begin position="188"/>
        <end position="209"/>
    </location>
</feature>
<keyword evidence="1" id="KW-0472">Membrane</keyword>
<dbReference type="RefSeq" id="WP_133410552.1">
    <property type="nucleotide sequence ID" value="NZ_SMZT01000004.1"/>
</dbReference>
<organism evidence="2 3">
    <name type="scientific">Kocuria rosea</name>
    <name type="common">Deinococcus erythromyxa</name>
    <name type="synonym">Micrococcus rubens</name>
    <dbReference type="NCBI Taxonomy" id="1275"/>
    <lineage>
        <taxon>Bacteria</taxon>
        <taxon>Bacillati</taxon>
        <taxon>Actinomycetota</taxon>
        <taxon>Actinomycetes</taxon>
        <taxon>Micrococcales</taxon>
        <taxon>Micrococcaceae</taxon>
        <taxon>Kocuria</taxon>
    </lineage>
</organism>
<keyword evidence="1" id="KW-0812">Transmembrane</keyword>
<evidence type="ECO:0000313" key="3">
    <source>
        <dbReference type="Proteomes" id="UP000295163"/>
    </source>
</evidence>
<dbReference type="EMBL" id="SMZT01000004">
    <property type="protein sequence ID" value="TDL42444.1"/>
    <property type="molecule type" value="Genomic_DNA"/>
</dbReference>
<reference evidence="2 3" key="1">
    <citation type="submission" date="2019-03" db="EMBL/GenBank/DDBJ databases">
        <title>Genome Sequencing and Assembly of Various Microbes Isolated from Partially Reclaimed Soil and Acid Mine Drainage (AMD) Site.</title>
        <authorList>
            <person name="Steinbock B."/>
            <person name="Bechtold R."/>
            <person name="Sevigny J.L."/>
            <person name="Thomas D."/>
            <person name="Cuthill L.R."/>
            <person name="Aveiro Johannsen E.J."/>
            <person name="Thomas K."/>
            <person name="Ghosh A."/>
        </authorList>
    </citation>
    <scope>NUCLEOTIDE SEQUENCE [LARGE SCALE GENOMIC DNA]</scope>
    <source>
        <strain evidence="2 3">S-A3</strain>
    </source>
</reference>
<protein>
    <submittedName>
        <fullName evidence="2">Uncharacterized protein</fullName>
    </submittedName>
</protein>
<proteinExistence type="predicted"/>
<name>A0A4R5YCM1_KOCRO</name>
<feature type="transmembrane region" description="Helical" evidence="1">
    <location>
        <begin position="50"/>
        <end position="68"/>
    </location>
</feature>
<evidence type="ECO:0000256" key="1">
    <source>
        <dbReference type="SAM" id="Phobius"/>
    </source>
</evidence>
<dbReference type="AlphaFoldDB" id="A0A4R5YCM1"/>